<feature type="compositionally biased region" description="Low complexity" evidence="1">
    <location>
        <begin position="125"/>
        <end position="136"/>
    </location>
</feature>
<organism evidence="3 4">
    <name type="scientific">Echria macrotheca</name>
    <dbReference type="NCBI Taxonomy" id="438768"/>
    <lineage>
        <taxon>Eukaryota</taxon>
        <taxon>Fungi</taxon>
        <taxon>Dikarya</taxon>
        <taxon>Ascomycota</taxon>
        <taxon>Pezizomycotina</taxon>
        <taxon>Sordariomycetes</taxon>
        <taxon>Sordariomycetidae</taxon>
        <taxon>Sordariales</taxon>
        <taxon>Schizotheciaceae</taxon>
        <taxon>Echria</taxon>
    </lineage>
</organism>
<feature type="compositionally biased region" description="Low complexity" evidence="1">
    <location>
        <begin position="461"/>
        <end position="470"/>
    </location>
</feature>
<evidence type="ECO:0000313" key="4">
    <source>
        <dbReference type="Proteomes" id="UP001239445"/>
    </source>
</evidence>
<reference evidence="3" key="1">
    <citation type="submission" date="2023-06" db="EMBL/GenBank/DDBJ databases">
        <title>Genome-scale phylogeny and comparative genomics of the fungal order Sordariales.</title>
        <authorList>
            <consortium name="Lawrence Berkeley National Laboratory"/>
            <person name="Hensen N."/>
            <person name="Bonometti L."/>
            <person name="Westerberg I."/>
            <person name="Brannstrom I.O."/>
            <person name="Guillou S."/>
            <person name="Cros-Aarteil S."/>
            <person name="Calhoun S."/>
            <person name="Haridas S."/>
            <person name="Kuo A."/>
            <person name="Mondo S."/>
            <person name="Pangilinan J."/>
            <person name="Riley R."/>
            <person name="Labutti K."/>
            <person name="Andreopoulos B."/>
            <person name="Lipzen A."/>
            <person name="Chen C."/>
            <person name="Yanf M."/>
            <person name="Daum C."/>
            <person name="Ng V."/>
            <person name="Clum A."/>
            <person name="Steindorff A."/>
            <person name="Ohm R."/>
            <person name="Martin F."/>
            <person name="Silar P."/>
            <person name="Natvig D."/>
            <person name="Lalanne C."/>
            <person name="Gautier V."/>
            <person name="Ament-Velasquez S.L."/>
            <person name="Kruys A."/>
            <person name="Hutchinson M.I."/>
            <person name="Powell A.J."/>
            <person name="Barry K."/>
            <person name="Miller A.N."/>
            <person name="Grigoriev I.V."/>
            <person name="Debuchy R."/>
            <person name="Gladieux P."/>
            <person name="Thoren M.H."/>
            <person name="Johannesson H."/>
        </authorList>
    </citation>
    <scope>NUCLEOTIDE SEQUENCE</scope>
    <source>
        <strain evidence="3">PSN4</strain>
    </source>
</reference>
<feature type="region of interest" description="Disordered" evidence="1">
    <location>
        <begin position="97"/>
        <end position="136"/>
    </location>
</feature>
<evidence type="ECO:0000256" key="2">
    <source>
        <dbReference type="SAM" id="Phobius"/>
    </source>
</evidence>
<feature type="compositionally biased region" description="Pro residues" evidence="1">
    <location>
        <begin position="413"/>
        <end position="424"/>
    </location>
</feature>
<feature type="region of interest" description="Disordered" evidence="1">
    <location>
        <begin position="321"/>
        <end position="481"/>
    </location>
</feature>
<feature type="compositionally biased region" description="Polar residues" evidence="1">
    <location>
        <begin position="356"/>
        <end position="371"/>
    </location>
</feature>
<accession>A0AAJ0FDQ1</accession>
<feature type="transmembrane region" description="Helical" evidence="2">
    <location>
        <begin position="41"/>
        <end position="63"/>
    </location>
</feature>
<dbReference type="EMBL" id="MU839830">
    <property type="protein sequence ID" value="KAK1757844.1"/>
    <property type="molecule type" value="Genomic_DNA"/>
</dbReference>
<keyword evidence="2" id="KW-0472">Membrane</keyword>
<feature type="compositionally biased region" description="Basic and acidic residues" evidence="1">
    <location>
        <begin position="97"/>
        <end position="117"/>
    </location>
</feature>
<dbReference type="AlphaFoldDB" id="A0AAJ0FDQ1"/>
<dbReference type="Proteomes" id="UP001239445">
    <property type="component" value="Unassembled WGS sequence"/>
</dbReference>
<sequence>MPTWPGWWRIATPVFDRRAADVDMDPATTRLRPRDNKGPSAASIAVAGIVVGVMAVIGTLVLVRTLRSRHPNPKYIPTPFLKRLWTDWKVPEYRKPHSYEQAGHDEESQRTQADRVNDASGENGGAAPAATQTAPNRNVSVRSVMTLPVYRPKPDESEQVLGREGERDGIDMVVELPTAETEESLRESEMDALYQIRATRRRQIAEREERRRLRREARDAGNLVALEELREQGRTVADRNVREIEELRGEHERIRDTRQRAVSSVSYADLGVARADGTRIRANSTESERVGLLSDAASIAQSTNTGAESLFHRRERSASALSIDTARSNDGPLESPGLATTGSHISLASVGPVRSRANSGANTPRPSTRAGSSPEIIDAEDADLGDSAMPPPGYDEVSLDDITPVHSGRNSPYPEPPPDYPGPGPAQRRNNRLSAHMEDLAAHTTPEERRTSRSSDLVPHLPSLRLSRLPQIVIDPSSARP</sequence>
<evidence type="ECO:0000256" key="1">
    <source>
        <dbReference type="SAM" id="MobiDB-lite"/>
    </source>
</evidence>
<keyword evidence="4" id="KW-1185">Reference proteome</keyword>
<feature type="compositionally biased region" description="Basic and acidic residues" evidence="1">
    <location>
        <begin position="435"/>
        <end position="453"/>
    </location>
</feature>
<gene>
    <name evidence="3" type="ORF">QBC47DRAFT_166063</name>
</gene>
<evidence type="ECO:0000313" key="3">
    <source>
        <dbReference type="EMBL" id="KAK1757844.1"/>
    </source>
</evidence>
<keyword evidence="2" id="KW-1133">Transmembrane helix</keyword>
<proteinExistence type="predicted"/>
<name>A0AAJ0FDQ1_9PEZI</name>
<protein>
    <submittedName>
        <fullName evidence="3">Uncharacterized protein</fullName>
    </submittedName>
</protein>
<comment type="caution">
    <text evidence="3">The sequence shown here is derived from an EMBL/GenBank/DDBJ whole genome shotgun (WGS) entry which is preliminary data.</text>
</comment>
<keyword evidence="2" id="KW-0812">Transmembrane</keyword>